<evidence type="ECO:0000256" key="2">
    <source>
        <dbReference type="ARBA" id="ARBA00023002"/>
    </source>
</evidence>
<comment type="caution">
    <text evidence="3">The sequence shown here is derived from an EMBL/GenBank/DDBJ whole genome shotgun (WGS) entry which is preliminary data.</text>
</comment>
<keyword evidence="4" id="KW-1185">Reference proteome</keyword>
<evidence type="ECO:0000313" key="3">
    <source>
        <dbReference type="EMBL" id="MBP1995317.1"/>
    </source>
</evidence>
<dbReference type="EMBL" id="JAGGLB010000033">
    <property type="protein sequence ID" value="MBP1995317.1"/>
    <property type="molecule type" value="Genomic_DNA"/>
</dbReference>
<protein>
    <submittedName>
        <fullName evidence="3">NAD(P)-dependent dehydrogenase (Short-subunit alcohol dehydrogenase family)</fullName>
    </submittedName>
</protein>
<dbReference type="PANTHER" id="PTHR24321">
    <property type="entry name" value="DEHYDROGENASES, SHORT CHAIN"/>
    <property type="match status" value="1"/>
</dbReference>
<dbReference type="PRINTS" id="PR00081">
    <property type="entry name" value="GDHRDH"/>
</dbReference>
<dbReference type="PRINTS" id="PR00080">
    <property type="entry name" value="SDRFAMILY"/>
</dbReference>
<proteinExistence type="inferred from homology"/>
<dbReference type="Gene3D" id="3.40.50.720">
    <property type="entry name" value="NAD(P)-binding Rossmann-like Domain"/>
    <property type="match status" value="1"/>
</dbReference>
<name>A0ABS4J639_9BACL</name>
<dbReference type="RefSeq" id="WP_209977130.1">
    <property type="nucleotide sequence ID" value="NZ_JAGGLB010000033.1"/>
</dbReference>
<organism evidence="3 4">
    <name type="scientific">Paenibacillus eucommiae</name>
    <dbReference type="NCBI Taxonomy" id="1355755"/>
    <lineage>
        <taxon>Bacteria</taxon>
        <taxon>Bacillati</taxon>
        <taxon>Bacillota</taxon>
        <taxon>Bacilli</taxon>
        <taxon>Bacillales</taxon>
        <taxon>Paenibacillaceae</taxon>
        <taxon>Paenibacillus</taxon>
    </lineage>
</organism>
<evidence type="ECO:0000256" key="1">
    <source>
        <dbReference type="ARBA" id="ARBA00006484"/>
    </source>
</evidence>
<dbReference type="NCBIfam" id="NF005559">
    <property type="entry name" value="PRK07231.1"/>
    <property type="match status" value="1"/>
</dbReference>
<dbReference type="PROSITE" id="PS00061">
    <property type="entry name" value="ADH_SHORT"/>
    <property type="match status" value="1"/>
</dbReference>
<reference evidence="3 4" key="1">
    <citation type="submission" date="2021-03" db="EMBL/GenBank/DDBJ databases">
        <title>Genomic Encyclopedia of Type Strains, Phase IV (KMG-IV): sequencing the most valuable type-strain genomes for metagenomic binning, comparative biology and taxonomic classification.</title>
        <authorList>
            <person name="Goeker M."/>
        </authorList>
    </citation>
    <scope>NUCLEOTIDE SEQUENCE [LARGE SCALE GENOMIC DNA]</scope>
    <source>
        <strain evidence="3 4">DSM 26048</strain>
    </source>
</reference>
<dbReference type="CDD" id="cd05233">
    <property type="entry name" value="SDR_c"/>
    <property type="match status" value="1"/>
</dbReference>
<evidence type="ECO:0000313" key="4">
    <source>
        <dbReference type="Proteomes" id="UP001519287"/>
    </source>
</evidence>
<comment type="similarity">
    <text evidence="1">Belongs to the short-chain dehydrogenases/reductases (SDR) family.</text>
</comment>
<dbReference type="SUPFAM" id="SSF51735">
    <property type="entry name" value="NAD(P)-binding Rossmann-fold domains"/>
    <property type="match status" value="1"/>
</dbReference>
<sequence>MRLLGKTAIVTGGASGIGREGCLRFAAEGARVVIADIDDTRGESVVQEIMGSGGEALFVHTDVSQATHVSRMVDAAKSAYSRIDILFNNAFWYKVAPALELTEEAWNRTISVTLTGTFLCCKHVLPEMIAAQGGSIINTASVGSVVGFAAHPAYNAAKGGIVMLTKNLAIDYGRHGIRVNAISPGIIETPVSAAAIRDPEMNEFYMKKCLVGRVGQPADVAAMAVFLASDESSFVTGANMAVDGGWTAK</sequence>
<dbReference type="Pfam" id="PF13561">
    <property type="entry name" value="adh_short_C2"/>
    <property type="match status" value="1"/>
</dbReference>
<accession>A0ABS4J639</accession>
<dbReference type="PANTHER" id="PTHR24321:SF8">
    <property type="entry name" value="ESTRADIOL 17-BETA-DEHYDROGENASE 8-RELATED"/>
    <property type="match status" value="1"/>
</dbReference>
<dbReference type="InterPro" id="IPR020904">
    <property type="entry name" value="Sc_DH/Rdtase_CS"/>
</dbReference>
<dbReference type="Proteomes" id="UP001519287">
    <property type="component" value="Unassembled WGS sequence"/>
</dbReference>
<keyword evidence="2" id="KW-0560">Oxidoreductase</keyword>
<dbReference type="InterPro" id="IPR036291">
    <property type="entry name" value="NAD(P)-bd_dom_sf"/>
</dbReference>
<gene>
    <name evidence="3" type="ORF">J2Z66_006959</name>
</gene>
<dbReference type="InterPro" id="IPR002347">
    <property type="entry name" value="SDR_fam"/>
</dbReference>